<protein>
    <submittedName>
        <fullName evidence="2">Uncharacterized protein</fullName>
    </submittedName>
</protein>
<dbReference type="AlphaFoldDB" id="A0A8H7KG80"/>
<dbReference type="EMBL" id="JABXXO010000008">
    <property type="protein sequence ID" value="KAF7771855.1"/>
    <property type="molecule type" value="Genomic_DNA"/>
</dbReference>
<reference evidence="2 3" key="1">
    <citation type="journal article" name="Sci. Rep.">
        <title>Telomere-to-telomere assembled and centromere annotated genomes of the two main subspecies of the button mushroom Agaricus bisporus reveal especially polymorphic chromosome ends.</title>
        <authorList>
            <person name="Sonnenberg A.S.M."/>
            <person name="Sedaghat-Telgerd N."/>
            <person name="Lavrijssen B."/>
            <person name="Ohm R.A."/>
            <person name="Hendrickx P.M."/>
            <person name="Scholtmeijer K."/>
            <person name="Baars J.J.P."/>
            <person name="van Peer A."/>
        </authorList>
    </citation>
    <scope>NUCLEOTIDE SEQUENCE [LARGE SCALE GENOMIC DNA]</scope>
    <source>
        <strain evidence="2 3">H119_p4</strain>
    </source>
</reference>
<sequence length="120" mass="13568">MHQAQGGSGGGPFGNPLAPPSGFPTQVKTLLRPRQWHHRQIIRHVDNTGSAFWNNKSRPGAGGVTPNPFNPFGIRSYAFSAVVQAWRSRWFLVHRRHLQVHGRLKNDFKFNTSNCKIWVS</sequence>
<evidence type="ECO:0000313" key="3">
    <source>
        <dbReference type="Proteomes" id="UP000629468"/>
    </source>
</evidence>
<proteinExistence type="predicted"/>
<evidence type="ECO:0000256" key="1">
    <source>
        <dbReference type="SAM" id="MobiDB-lite"/>
    </source>
</evidence>
<accession>A0A8H7KG80</accession>
<evidence type="ECO:0000313" key="2">
    <source>
        <dbReference type="EMBL" id="KAF7771855.1"/>
    </source>
</evidence>
<gene>
    <name evidence="2" type="ORF">Agabi119p4_6166</name>
</gene>
<name>A0A8H7KG80_AGABI</name>
<dbReference type="Proteomes" id="UP000629468">
    <property type="component" value="Unassembled WGS sequence"/>
</dbReference>
<organism evidence="2 3">
    <name type="scientific">Agaricus bisporus var. burnettii</name>
    <dbReference type="NCBI Taxonomy" id="192524"/>
    <lineage>
        <taxon>Eukaryota</taxon>
        <taxon>Fungi</taxon>
        <taxon>Dikarya</taxon>
        <taxon>Basidiomycota</taxon>
        <taxon>Agaricomycotina</taxon>
        <taxon>Agaricomycetes</taxon>
        <taxon>Agaricomycetidae</taxon>
        <taxon>Agaricales</taxon>
        <taxon>Agaricineae</taxon>
        <taxon>Agaricaceae</taxon>
        <taxon>Agaricus</taxon>
    </lineage>
</organism>
<feature type="region of interest" description="Disordered" evidence="1">
    <location>
        <begin position="1"/>
        <end position="24"/>
    </location>
</feature>
<feature type="compositionally biased region" description="Gly residues" evidence="1">
    <location>
        <begin position="1"/>
        <end position="13"/>
    </location>
</feature>
<comment type="caution">
    <text evidence="2">The sequence shown here is derived from an EMBL/GenBank/DDBJ whole genome shotgun (WGS) entry which is preliminary data.</text>
</comment>